<sequence>MNIVICGGTGFIGKSLTRFYLEKNHNIIILTRSEKTSEEKNLTYINIDEPTASLVNKLNGCDVFINLAGKSINDRWTKKSKQEIRDSRIQTTDKIYAIIKSLPIKPSLYINASAIGIYGTSLTDTFSEATTSYGNDFLANTVKAWEQSAAKFNQLPIRNVFARFGIVLGDEGALPKMVLPFKWYAGGNLGTGEQWVSWIHIDDVVRLFDFIINTPSIEGPVNFTAPEQVKMKDFGKQIASIAHRPFLLPAPTFLLKIVLGEMSILILEGQKVQPQKALDMDFQYKYPTLRSALTNLLHT</sequence>
<evidence type="ECO:0000259" key="2">
    <source>
        <dbReference type="Pfam" id="PF01370"/>
    </source>
</evidence>
<protein>
    <submittedName>
        <fullName evidence="4">Uncharacterized protein (TIGR01777 family)</fullName>
    </submittedName>
</protein>
<evidence type="ECO:0000313" key="4">
    <source>
        <dbReference type="EMBL" id="MDQ0231738.1"/>
    </source>
</evidence>
<dbReference type="PANTHER" id="PTHR11092">
    <property type="entry name" value="SUGAR NUCLEOTIDE EPIMERASE RELATED"/>
    <property type="match status" value="1"/>
</dbReference>
<gene>
    <name evidence="4" type="ORF">J2S19_003022</name>
</gene>
<dbReference type="InterPro" id="IPR001509">
    <property type="entry name" value="Epimerase_deHydtase"/>
</dbReference>
<comment type="caution">
    <text evidence="4">The sequence shown here is derived from an EMBL/GenBank/DDBJ whole genome shotgun (WGS) entry which is preliminary data.</text>
</comment>
<feature type="domain" description="NAD-dependent epimerase/dehydratase" evidence="2">
    <location>
        <begin position="3"/>
        <end position="215"/>
    </location>
</feature>
<evidence type="ECO:0000313" key="5">
    <source>
        <dbReference type="Proteomes" id="UP001234495"/>
    </source>
</evidence>
<feature type="domain" description="DUF1731" evidence="3">
    <location>
        <begin position="250"/>
        <end position="296"/>
    </location>
</feature>
<dbReference type="Gene3D" id="3.40.50.720">
    <property type="entry name" value="NAD(P)-binding Rossmann-like Domain"/>
    <property type="match status" value="1"/>
</dbReference>
<dbReference type="InterPro" id="IPR013549">
    <property type="entry name" value="DUF1731"/>
</dbReference>
<dbReference type="PANTHER" id="PTHR11092:SF0">
    <property type="entry name" value="EPIMERASE FAMILY PROTEIN SDR39U1"/>
    <property type="match status" value="1"/>
</dbReference>
<keyword evidence="5" id="KW-1185">Reference proteome</keyword>
<comment type="similarity">
    <text evidence="1">Belongs to the NAD(P)-dependent epimerase/dehydratase family. SDR39U1 subfamily.</text>
</comment>
<dbReference type="Pfam" id="PF08338">
    <property type="entry name" value="DUF1731"/>
    <property type="match status" value="1"/>
</dbReference>
<dbReference type="InterPro" id="IPR036291">
    <property type="entry name" value="NAD(P)-bd_dom_sf"/>
</dbReference>
<dbReference type="InterPro" id="IPR010099">
    <property type="entry name" value="SDR39U1"/>
</dbReference>
<evidence type="ECO:0000256" key="1">
    <source>
        <dbReference type="ARBA" id="ARBA00009353"/>
    </source>
</evidence>
<evidence type="ECO:0000259" key="3">
    <source>
        <dbReference type="Pfam" id="PF08338"/>
    </source>
</evidence>
<dbReference type="EMBL" id="JAUSUD010000014">
    <property type="protein sequence ID" value="MDQ0231738.1"/>
    <property type="molecule type" value="Genomic_DNA"/>
</dbReference>
<reference evidence="4 5" key="1">
    <citation type="submission" date="2023-07" db="EMBL/GenBank/DDBJ databases">
        <title>Genomic Encyclopedia of Type Strains, Phase IV (KMG-IV): sequencing the most valuable type-strain genomes for metagenomic binning, comparative biology and taxonomic classification.</title>
        <authorList>
            <person name="Goeker M."/>
        </authorList>
    </citation>
    <scope>NUCLEOTIDE SEQUENCE [LARGE SCALE GENOMIC DNA]</scope>
    <source>
        <strain evidence="4 5">DSM 29005</strain>
    </source>
</reference>
<dbReference type="RefSeq" id="WP_307343189.1">
    <property type="nucleotide sequence ID" value="NZ_JAUSUD010000014.1"/>
</dbReference>
<proteinExistence type="inferred from homology"/>
<name>A0ABT9ZJL5_9BACI</name>
<dbReference type="Pfam" id="PF01370">
    <property type="entry name" value="Epimerase"/>
    <property type="match status" value="1"/>
</dbReference>
<dbReference type="SUPFAM" id="SSF51735">
    <property type="entry name" value="NAD(P)-binding Rossmann-fold domains"/>
    <property type="match status" value="1"/>
</dbReference>
<accession>A0ABT9ZJL5</accession>
<dbReference type="NCBIfam" id="TIGR01777">
    <property type="entry name" value="yfcH"/>
    <property type="match status" value="1"/>
</dbReference>
<organism evidence="4 5">
    <name type="scientific">Metabacillus malikii</name>
    <dbReference type="NCBI Taxonomy" id="1504265"/>
    <lineage>
        <taxon>Bacteria</taxon>
        <taxon>Bacillati</taxon>
        <taxon>Bacillota</taxon>
        <taxon>Bacilli</taxon>
        <taxon>Bacillales</taxon>
        <taxon>Bacillaceae</taxon>
        <taxon>Metabacillus</taxon>
    </lineage>
</organism>
<dbReference type="CDD" id="cd05242">
    <property type="entry name" value="SDR_a8"/>
    <property type="match status" value="1"/>
</dbReference>
<dbReference type="Proteomes" id="UP001234495">
    <property type="component" value="Unassembled WGS sequence"/>
</dbReference>